<evidence type="ECO:0000256" key="1">
    <source>
        <dbReference type="ARBA" id="ARBA00022741"/>
    </source>
</evidence>
<sequence length="431" mass="47627">MPIASMFQPLWDASGFKAETPIQEQVYQPLKDGRSLVGLAPTGSGKTLAFALPLLEQTTPGAGLQLLVVSPSQELAIQTRDVLRPYTQAAGLHLVGVTGSANVKRQLEQLKEKPEVIIATAGRLLELVESRRLKLATLKTIVIDEADEMLREPGLSQVRELAQAAPEDVQLTFFSATESPLFKDLAKEFGQEVEIFDVRDIDHTQGAVMHYFVQTDNAHREVWLRHLAHLDKFQALVFFNQNAVMMKVARTLSHQSVKFAVLNRTDRSTTRANALNAFRKGKVRLLLVTDLAGRGLDIPHLPAVINYQTPTRAEAYIHRAGRTGRMGAKGMVVTLGDDHDLRDLRKLVPQYDIVRGYLNDGKMSTEAPKEEAAAPKLAKAPRTATMVAPAQAVAPVAATQPAEAVKAAPVRKKHHKNRLRDRKNKGKRRKP</sequence>
<dbReference type="GO" id="GO:0016787">
    <property type="term" value="F:hydrolase activity"/>
    <property type="evidence" value="ECO:0007669"/>
    <property type="project" value="UniProtKB-KW"/>
</dbReference>
<name>A0ABW4CSQ5_9LACO</name>
<gene>
    <name evidence="10" type="ORF">ACFQ5K_03240</name>
</gene>
<dbReference type="InterPro" id="IPR050079">
    <property type="entry name" value="DEAD_box_RNA_helicase"/>
</dbReference>
<dbReference type="Pfam" id="PF00271">
    <property type="entry name" value="Helicase_C"/>
    <property type="match status" value="1"/>
</dbReference>
<dbReference type="InterPro" id="IPR044742">
    <property type="entry name" value="DEAD/DEAH_RhlB"/>
</dbReference>
<dbReference type="CDD" id="cd18787">
    <property type="entry name" value="SF2_C_DEAD"/>
    <property type="match status" value="1"/>
</dbReference>
<evidence type="ECO:0000256" key="3">
    <source>
        <dbReference type="ARBA" id="ARBA00022806"/>
    </source>
</evidence>
<dbReference type="InterPro" id="IPR001650">
    <property type="entry name" value="Helicase_C-like"/>
</dbReference>
<dbReference type="CDD" id="cd00268">
    <property type="entry name" value="DEADc"/>
    <property type="match status" value="1"/>
</dbReference>
<proteinExistence type="inferred from homology"/>
<evidence type="ECO:0000313" key="10">
    <source>
        <dbReference type="EMBL" id="MFD1440404.1"/>
    </source>
</evidence>
<dbReference type="SMART" id="SM00487">
    <property type="entry name" value="DEXDc"/>
    <property type="match status" value="1"/>
</dbReference>
<evidence type="ECO:0000313" key="11">
    <source>
        <dbReference type="Proteomes" id="UP001597212"/>
    </source>
</evidence>
<comment type="similarity">
    <text evidence="5 6">Belongs to the DEAD box helicase family.</text>
</comment>
<keyword evidence="3 6" id="KW-0347">Helicase</keyword>
<dbReference type="EC" id="3.6.4.-" evidence="10"/>
<dbReference type="SMART" id="SM00490">
    <property type="entry name" value="HELICc"/>
    <property type="match status" value="1"/>
</dbReference>
<dbReference type="Pfam" id="PF00270">
    <property type="entry name" value="DEAD"/>
    <property type="match status" value="1"/>
</dbReference>
<keyword evidence="1 6" id="KW-0547">Nucleotide-binding</keyword>
<dbReference type="PROSITE" id="PS51194">
    <property type="entry name" value="HELICASE_CTER"/>
    <property type="match status" value="1"/>
</dbReference>
<organism evidence="10 11">
    <name type="scientific">Lacticaseibacillus hegangensis</name>
    <dbReference type="NCBI Taxonomy" id="2486010"/>
    <lineage>
        <taxon>Bacteria</taxon>
        <taxon>Bacillati</taxon>
        <taxon>Bacillota</taxon>
        <taxon>Bacilli</taxon>
        <taxon>Lactobacillales</taxon>
        <taxon>Lactobacillaceae</taxon>
        <taxon>Lacticaseibacillus</taxon>
    </lineage>
</organism>
<dbReference type="SUPFAM" id="SSF52540">
    <property type="entry name" value="P-loop containing nucleoside triphosphate hydrolases"/>
    <property type="match status" value="1"/>
</dbReference>
<feature type="domain" description="Helicase ATP-binding" evidence="8">
    <location>
        <begin position="27"/>
        <end position="196"/>
    </location>
</feature>
<dbReference type="PANTHER" id="PTHR47959">
    <property type="entry name" value="ATP-DEPENDENT RNA HELICASE RHLE-RELATED"/>
    <property type="match status" value="1"/>
</dbReference>
<feature type="compositionally biased region" description="Basic residues" evidence="7">
    <location>
        <begin position="409"/>
        <end position="431"/>
    </location>
</feature>
<comment type="caution">
    <text evidence="10">The sequence shown here is derived from an EMBL/GenBank/DDBJ whole genome shotgun (WGS) entry which is preliminary data.</text>
</comment>
<dbReference type="InterPro" id="IPR011545">
    <property type="entry name" value="DEAD/DEAH_box_helicase_dom"/>
</dbReference>
<evidence type="ECO:0000256" key="5">
    <source>
        <dbReference type="ARBA" id="ARBA00038437"/>
    </source>
</evidence>
<accession>A0ABW4CSQ5</accession>
<dbReference type="RefSeq" id="WP_125757323.1">
    <property type="nucleotide sequence ID" value="NZ_JBHTOK010000014.1"/>
</dbReference>
<evidence type="ECO:0000256" key="4">
    <source>
        <dbReference type="ARBA" id="ARBA00022840"/>
    </source>
</evidence>
<dbReference type="InterPro" id="IPR027417">
    <property type="entry name" value="P-loop_NTPase"/>
</dbReference>
<evidence type="ECO:0000259" key="8">
    <source>
        <dbReference type="PROSITE" id="PS51192"/>
    </source>
</evidence>
<evidence type="ECO:0000256" key="2">
    <source>
        <dbReference type="ARBA" id="ARBA00022801"/>
    </source>
</evidence>
<dbReference type="InterPro" id="IPR000629">
    <property type="entry name" value="RNA-helicase_DEAD-box_CS"/>
</dbReference>
<dbReference type="PROSITE" id="PS51192">
    <property type="entry name" value="HELICASE_ATP_BIND_1"/>
    <property type="match status" value="1"/>
</dbReference>
<keyword evidence="11" id="KW-1185">Reference proteome</keyword>
<evidence type="ECO:0000256" key="7">
    <source>
        <dbReference type="SAM" id="MobiDB-lite"/>
    </source>
</evidence>
<dbReference type="InterPro" id="IPR014001">
    <property type="entry name" value="Helicase_ATP-bd"/>
</dbReference>
<keyword evidence="2 6" id="KW-0378">Hydrolase</keyword>
<dbReference type="PROSITE" id="PS00039">
    <property type="entry name" value="DEAD_ATP_HELICASE"/>
    <property type="match status" value="1"/>
</dbReference>
<dbReference type="Gene3D" id="3.40.50.300">
    <property type="entry name" value="P-loop containing nucleotide triphosphate hydrolases"/>
    <property type="match status" value="2"/>
</dbReference>
<keyword evidence="4 6" id="KW-0067">ATP-binding</keyword>
<reference evidence="11" key="1">
    <citation type="journal article" date="2019" name="Int. J. Syst. Evol. Microbiol.">
        <title>The Global Catalogue of Microorganisms (GCM) 10K type strain sequencing project: providing services to taxonomists for standard genome sequencing and annotation.</title>
        <authorList>
            <consortium name="The Broad Institute Genomics Platform"/>
            <consortium name="The Broad Institute Genome Sequencing Center for Infectious Disease"/>
            <person name="Wu L."/>
            <person name="Ma J."/>
        </authorList>
    </citation>
    <scope>NUCLEOTIDE SEQUENCE [LARGE SCALE GENOMIC DNA]</scope>
    <source>
        <strain evidence="11">CCM 8912</strain>
    </source>
</reference>
<protein>
    <submittedName>
        <fullName evidence="10">DEAD/DEAH box helicase</fullName>
        <ecNumber evidence="10">3.6.4.-</ecNumber>
    </submittedName>
</protein>
<dbReference type="Proteomes" id="UP001597212">
    <property type="component" value="Unassembled WGS sequence"/>
</dbReference>
<evidence type="ECO:0000256" key="6">
    <source>
        <dbReference type="RuleBase" id="RU000492"/>
    </source>
</evidence>
<feature type="domain" description="Helicase C-terminal" evidence="9">
    <location>
        <begin position="225"/>
        <end position="369"/>
    </location>
</feature>
<dbReference type="PANTHER" id="PTHR47959:SF1">
    <property type="entry name" value="ATP-DEPENDENT RNA HELICASE DBPA"/>
    <property type="match status" value="1"/>
</dbReference>
<dbReference type="GO" id="GO:0004386">
    <property type="term" value="F:helicase activity"/>
    <property type="evidence" value="ECO:0007669"/>
    <property type="project" value="UniProtKB-KW"/>
</dbReference>
<evidence type="ECO:0000259" key="9">
    <source>
        <dbReference type="PROSITE" id="PS51194"/>
    </source>
</evidence>
<feature type="region of interest" description="Disordered" evidence="7">
    <location>
        <begin position="398"/>
        <end position="431"/>
    </location>
</feature>
<dbReference type="EMBL" id="JBHTOK010000014">
    <property type="protein sequence ID" value="MFD1440404.1"/>
    <property type="molecule type" value="Genomic_DNA"/>
</dbReference>